<comment type="caution">
    <text evidence="1">The sequence shown here is derived from an EMBL/GenBank/DDBJ whole genome shotgun (WGS) entry which is preliminary data.</text>
</comment>
<gene>
    <name evidence="1" type="ORF">AZF04_05600</name>
</gene>
<evidence type="ECO:0000313" key="1">
    <source>
        <dbReference type="EMBL" id="KYG32242.1"/>
    </source>
</evidence>
<dbReference type="Proteomes" id="UP000075806">
    <property type="component" value="Unassembled WGS sequence"/>
</dbReference>
<sequence>MEQDMSLFQYDLIRNDLLRELLGSEHEQILYWGGKTIARKYELHTLEDMIDFFLQAGWGSLQIQKDKPQIKILELQGPWMGKEDKRCYHLEAGFLAQQIEHIHSLISEATYETKKKSVIFHIHIDKHDPVNQ</sequence>
<dbReference type="InterPro" id="IPR019642">
    <property type="entry name" value="DUF2507"/>
</dbReference>
<evidence type="ECO:0008006" key="3">
    <source>
        <dbReference type="Google" id="ProtNLM"/>
    </source>
</evidence>
<dbReference type="Pfam" id="PF10702">
    <property type="entry name" value="DUF2507"/>
    <property type="match status" value="1"/>
</dbReference>
<dbReference type="EMBL" id="LTAO01000012">
    <property type="protein sequence ID" value="KYG32242.1"/>
    <property type="molecule type" value="Genomic_DNA"/>
</dbReference>
<dbReference type="SUPFAM" id="SSF111126">
    <property type="entry name" value="Ligand-binding domain in the NO signalling and Golgi transport"/>
    <property type="match status" value="1"/>
</dbReference>
<protein>
    <recommendedName>
        <fullName evidence="3">DUF2507 domain-containing protein</fullName>
    </recommendedName>
</protein>
<dbReference type="OrthoDB" id="2965348at2"/>
<evidence type="ECO:0000313" key="2">
    <source>
        <dbReference type="Proteomes" id="UP000075806"/>
    </source>
</evidence>
<proteinExistence type="predicted"/>
<organism evidence="1 2">
    <name type="scientific">Alkalihalobacillus trypoxylicola</name>
    <dbReference type="NCBI Taxonomy" id="519424"/>
    <lineage>
        <taxon>Bacteria</taxon>
        <taxon>Bacillati</taxon>
        <taxon>Bacillota</taxon>
        <taxon>Bacilli</taxon>
        <taxon>Bacillales</taxon>
        <taxon>Bacillaceae</taxon>
        <taxon>Alkalihalobacillus</taxon>
    </lineage>
</organism>
<dbReference type="Gene3D" id="3.30.1380.20">
    <property type="entry name" value="Trafficking protein particle complex subunit 3"/>
    <property type="match status" value="1"/>
</dbReference>
<dbReference type="AlphaFoldDB" id="A0A162EBT9"/>
<keyword evidence="2" id="KW-1185">Reference proteome</keyword>
<dbReference type="InterPro" id="IPR024096">
    <property type="entry name" value="NO_sig/Golgi_transp_ligand-bd"/>
</dbReference>
<accession>A0A162EBT9</accession>
<dbReference type="RefSeq" id="WP_061948539.1">
    <property type="nucleotide sequence ID" value="NZ_LTAO01000012.1"/>
</dbReference>
<name>A0A162EBT9_9BACI</name>
<dbReference type="STRING" id="519424.AZF04_05600"/>
<reference evidence="1" key="1">
    <citation type="submission" date="2016-02" db="EMBL/GenBank/DDBJ databases">
        <title>Genome sequence of Bacillus trypoxylicola KCTC 13244(T).</title>
        <authorList>
            <person name="Jeong H."/>
            <person name="Park S.-H."/>
            <person name="Choi S.-K."/>
        </authorList>
    </citation>
    <scope>NUCLEOTIDE SEQUENCE [LARGE SCALE GENOMIC DNA]</scope>
    <source>
        <strain evidence="1">KCTC 13244</strain>
    </source>
</reference>